<dbReference type="EMBL" id="CP087977">
    <property type="protein sequence ID" value="UUZ44770.1"/>
    <property type="molecule type" value="Genomic_DNA"/>
</dbReference>
<proteinExistence type="predicted"/>
<gene>
    <name evidence="1" type="ORF">LP422_21155</name>
</gene>
<protein>
    <submittedName>
        <fullName evidence="1">Uncharacterized protein</fullName>
    </submittedName>
</protein>
<dbReference type="Proteomes" id="UP001059663">
    <property type="component" value="Chromosome"/>
</dbReference>
<sequence>MLNGLGVVLSPRDNQGYLPGMNSGAFNLGAGLSFALLFGVDTAVGSAVGTAAGYRAGILTGAVLLVLALGLSLLIPRPDEADGGGEDPPSPA</sequence>
<evidence type="ECO:0000313" key="1">
    <source>
        <dbReference type="EMBL" id="UUZ44770.1"/>
    </source>
</evidence>
<name>A0AC61U404_9MICO</name>
<accession>A0AC61U404</accession>
<reference evidence="1" key="1">
    <citation type="submission" date="2021-11" db="EMBL/GenBank/DDBJ databases">
        <title>Study of the species diversity of bacterial strains isolated from a unique natural object - Shulgan-Tash cave (Bashkiria).</title>
        <authorList>
            <person name="Sazanova A.L."/>
            <person name="Chirak E.R."/>
            <person name="Safronova V.I."/>
        </authorList>
    </citation>
    <scope>NUCLEOTIDE SEQUENCE</scope>
    <source>
        <strain evidence="1">P1</strain>
    </source>
</reference>
<organism evidence="1 2">
    <name type="scientific">Janibacter limosus</name>
    <dbReference type="NCBI Taxonomy" id="53458"/>
    <lineage>
        <taxon>Bacteria</taxon>
        <taxon>Bacillati</taxon>
        <taxon>Actinomycetota</taxon>
        <taxon>Actinomycetes</taxon>
        <taxon>Micrococcales</taxon>
        <taxon>Intrasporangiaceae</taxon>
        <taxon>Janibacter</taxon>
    </lineage>
</organism>
<evidence type="ECO:0000313" key="2">
    <source>
        <dbReference type="Proteomes" id="UP001059663"/>
    </source>
</evidence>